<organism evidence="1 2">
    <name type="scientific">Actinoallomurus bryophytorum</name>
    <dbReference type="NCBI Taxonomy" id="1490222"/>
    <lineage>
        <taxon>Bacteria</taxon>
        <taxon>Bacillati</taxon>
        <taxon>Actinomycetota</taxon>
        <taxon>Actinomycetes</taxon>
        <taxon>Streptosporangiales</taxon>
        <taxon>Thermomonosporaceae</taxon>
        <taxon>Actinoallomurus</taxon>
    </lineage>
</organism>
<proteinExistence type="predicted"/>
<accession>A0A543CKJ1</accession>
<gene>
    <name evidence="1" type="ORF">FB559_3225</name>
</gene>
<comment type="caution">
    <text evidence="1">The sequence shown here is derived from an EMBL/GenBank/DDBJ whole genome shotgun (WGS) entry which is preliminary data.</text>
</comment>
<dbReference type="EMBL" id="VFOZ01000001">
    <property type="protein sequence ID" value="TQL97628.1"/>
    <property type="molecule type" value="Genomic_DNA"/>
</dbReference>
<dbReference type="AlphaFoldDB" id="A0A543CKJ1"/>
<name>A0A543CKJ1_9ACTN</name>
<reference evidence="1 2" key="1">
    <citation type="submission" date="2019-06" db="EMBL/GenBank/DDBJ databases">
        <title>Sequencing the genomes of 1000 actinobacteria strains.</title>
        <authorList>
            <person name="Klenk H.-P."/>
        </authorList>
    </citation>
    <scope>NUCLEOTIDE SEQUENCE [LARGE SCALE GENOMIC DNA]</scope>
    <source>
        <strain evidence="1 2">DSM 102200</strain>
    </source>
</reference>
<protein>
    <submittedName>
        <fullName evidence="1">Uncharacterized protein</fullName>
    </submittedName>
</protein>
<evidence type="ECO:0000313" key="1">
    <source>
        <dbReference type="EMBL" id="TQL97628.1"/>
    </source>
</evidence>
<dbReference type="Proteomes" id="UP000316096">
    <property type="component" value="Unassembled WGS sequence"/>
</dbReference>
<keyword evidence="2" id="KW-1185">Reference proteome</keyword>
<evidence type="ECO:0000313" key="2">
    <source>
        <dbReference type="Proteomes" id="UP000316096"/>
    </source>
</evidence>
<sequence length="72" mass="7951">MANQALILRSFAWASWKANRIDTTWKQAWMVAFGQHANLDADAVDAARSVPAASEEDAAQVVHADFHRKITA</sequence>